<dbReference type="EMBL" id="JAMKOV010000001">
    <property type="protein sequence ID" value="KAI8044365.1"/>
    <property type="molecule type" value="Genomic_DNA"/>
</dbReference>
<feature type="domain" description="WW" evidence="2">
    <location>
        <begin position="155"/>
        <end position="189"/>
    </location>
</feature>
<gene>
    <name evidence="3" type="ORF">M5D96_000521</name>
</gene>
<dbReference type="SUPFAM" id="SSF51045">
    <property type="entry name" value="WW domain"/>
    <property type="match status" value="1"/>
</dbReference>
<proteinExistence type="predicted"/>
<feature type="region of interest" description="Disordered" evidence="1">
    <location>
        <begin position="223"/>
        <end position="261"/>
    </location>
</feature>
<dbReference type="Gene3D" id="2.20.70.10">
    <property type="match status" value="1"/>
</dbReference>
<evidence type="ECO:0000259" key="2">
    <source>
        <dbReference type="PROSITE" id="PS50020"/>
    </source>
</evidence>
<accession>A0A9P9YWB8</accession>
<reference evidence="3" key="1">
    <citation type="journal article" date="2023" name="Genome Biol. Evol.">
        <title>Long-read-based Genome Assembly of Drosophila gunungcola Reveals Fewer Chemosensory Genes in Flower-breeding Species.</title>
        <authorList>
            <person name="Negi A."/>
            <person name="Liao B.Y."/>
            <person name="Yeh S.D."/>
        </authorList>
    </citation>
    <scope>NUCLEOTIDE SEQUENCE</scope>
    <source>
        <strain evidence="3">Sukarami</strain>
    </source>
</reference>
<dbReference type="InterPro" id="IPR036020">
    <property type="entry name" value="WW_dom_sf"/>
</dbReference>
<evidence type="ECO:0000313" key="3">
    <source>
        <dbReference type="EMBL" id="KAI8044365.1"/>
    </source>
</evidence>
<evidence type="ECO:0000256" key="1">
    <source>
        <dbReference type="SAM" id="MobiDB-lite"/>
    </source>
</evidence>
<dbReference type="OrthoDB" id="42462at2759"/>
<sequence length="261" mass="30525">MVILFCIDIIYFVFFCKTKEKEGLLLKMSLPAALLQRLKKRGLVTKQSGTTPISEAIEEIIAENYDDDDKSGPYPYKEDLAPEPKRRTVEEQFWSHRIKERIGVNESYHGYKLCPNKYNIYHKCSLYCVNKFNSSPHSGPSHKYLKRYKRLLRKYPMEAGWKDIYDKGCKAYYFYNSTTQSVSWLPPSHPKARITNSAAVFRRQLANSNDEFDFDSGSLVLPKSSGLNEPNEPENSFFVPPKKQKSRDLDRKLQRRRRNDN</sequence>
<keyword evidence="4" id="KW-1185">Reference proteome</keyword>
<dbReference type="PROSITE" id="PS50020">
    <property type="entry name" value="WW_DOMAIN_2"/>
    <property type="match status" value="1"/>
</dbReference>
<protein>
    <recommendedName>
        <fullName evidence="2">WW domain-containing protein</fullName>
    </recommendedName>
</protein>
<name>A0A9P9YWB8_9MUSC</name>
<dbReference type="SMART" id="SM00456">
    <property type="entry name" value="WW"/>
    <property type="match status" value="1"/>
</dbReference>
<dbReference type="Proteomes" id="UP001059596">
    <property type="component" value="Chromosome 3R"/>
</dbReference>
<dbReference type="InterPro" id="IPR001202">
    <property type="entry name" value="WW_dom"/>
</dbReference>
<dbReference type="AlphaFoldDB" id="A0A9P9YWB8"/>
<organism evidence="3 4">
    <name type="scientific">Drosophila gunungcola</name>
    <name type="common">fruit fly</name>
    <dbReference type="NCBI Taxonomy" id="103775"/>
    <lineage>
        <taxon>Eukaryota</taxon>
        <taxon>Metazoa</taxon>
        <taxon>Ecdysozoa</taxon>
        <taxon>Arthropoda</taxon>
        <taxon>Hexapoda</taxon>
        <taxon>Insecta</taxon>
        <taxon>Pterygota</taxon>
        <taxon>Neoptera</taxon>
        <taxon>Endopterygota</taxon>
        <taxon>Diptera</taxon>
        <taxon>Brachycera</taxon>
        <taxon>Muscomorpha</taxon>
        <taxon>Ephydroidea</taxon>
        <taxon>Drosophilidae</taxon>
        <taxon>Drosophila</taxon>
        <taxon>Sophophora</taxon>
    </lineage>
</organism>
<evidence type="ECO:0000313" key="4">
    <source>
        <dbReference type="Proteomes" id="UP001059596"/>
    </source>
</evidence>
<comment type="caution">
    <text evidence="3">The sequence shown here is derived from an EMBL/GenBank/DDBJ whole genome shotgun (WGS) entry which is preliminary data.</text>
</comment>